<organism evidence="8">
    <name type="scientific">Schistocephalus solidus</name>
    <name type="common">Tapeworm</name>
    <dbReference type="NCBI Taxonomy" id="70667"/>
    <lineage>
        <taxon>Eukaryota</taxon>
        <taxon>Metazoa</taxon>
        <taxon>Spiralia</taxon>
        <taxon>Lophotrochozoa</taxon>
        <taxon>Platyhelminthes</taxon>
        <taxon>Cestoda</taxon>
        <taxon>Eucestoda</taxon>
        <taxon>Diphyllobothriidea</taxon>
        <taxon>Diphyllobothriidae</taxon>
        <taxon>Schistocephalus</taxon>
    </lineage>
</organism>
<evidence type="ECO:0000256" key="3">
    <source>
        <dbReference type="ARBA" id="ARBA00023121"/>
    </source>
</evidence>
<protein>
    <recommendedName>
        <fullName evidence="5">Oxysterol-binding protein</fullName>
    </recommendedName>
</protein>
<dbReference type="PROSITE" id="PS01013">
    <property type="entry name" value="OSBP"/>
    <property type="match status" value="1"/>
</dbReference>
<dbReference type="SUPFAM" id="SSF144000">
    <property type="entry name" value="Oxysterol-binding protein-like"/>
    <property type="match status" value="1"/>
</dbReference>
<feature type="region of interest" description="Disordered" evidence="7">
    <location>
        <begin position="310"/>
        <end position="331"/>
    </location>
</feature>
<feature type="coiled-coil region" evidence="6">
    <location>
        <begin position="150"/>
        <end position="177"/>
    </location>
</feature>
<dbReference type="PANTHER" id="PTHR10972">
    <property type="entry name" value="OXYSTEROL-BINDING PROTEIN-RELATED"/>
    <property type="match status" value="1"/>
</dbReference>
<evidence type="ECO:0000256" key="6">
    <source>
        <dbReference type="SAM" id="Coils"/>
    </source>
</evidence>
<keyword evidence="6" id="KW-0175">Coiled coil</keyword>
<keyword evidence="3" id="KW-0446">Lipid-binding</keyword>
<evidence type="ECO:0000256" key="4">
    <source>
        <dbReference type="RuleBase" id="RU003844"/>
    </source>
</evidence>
<feature type="region of interest" description="Disordered" evidence="7">
    <location>
        <begin position="274"/>
        <end position="298"/>
    </location>
</feature>
<dbReference type="AlphaFoldDB" id="A0A0X3NIW3"/>
<keyword evidence="5" id="KW-0813">Transport</keyword>
<dbReference type="GO" id="GO:0005886">
    <property type="term" value="C:plasma membrane"/>
    <property type="evidence" value="ECO:0007669"/>
    <property type="project" value="TreeGrafter"/>
</dbReference>
<evidence type="ECO:0000256" key="1">
    <source>
        <dbReference type="ARBA" id="ARBA00008842"/>
    </source>
</evidence>
<evidence type="ECO:0000313" key="8">
    <source>
        <dbReference type="EMBL" id="JAP39904.1"/>
    </source>
</evidence>
<feature type="compositionally biased region" description="Acidic residues" evidence="7">
    <location>
        <begin position="310"/>
        <end position="327"/>
    </location>
</feature>
<proteinExistence type="inferred from homology"/>
<dbReference type="Pfam" id="PF01237">
    <property type="entry name" value="Oxysterol_BP"/>
    <property type="match status" value="1"/>
</dbReference>
<dbReference type="InterPro" id="IPR037239">
    <property type="entry name" value="OSBP_sf"/>
</dbReference>
<dbReference type="Gene3D" id="2.40.160.120">
    <property type="match status" value="1"/>
</dbReference>
<evidence type="ECO:0000256" key="7">
    <source>
        <dbReference type="SAM" id="MobiDB-lite"/>
    </source>
</evidence>
<reference evidence="8" key="1">
    <citation type="submission" date="2016-01" db="EMBL/GenBank/DDBJ databases">
        <title>Reference transcriptome for the parasite Schistocephalus solidus: insights into the molecular evolution of parasitism.</title>
        <authorList>
            <person name="Hebert F.O."/>
            <person name="Grambauer S."/>
            <person name="Barber I."/>
            <person name="Landry C.R."/>
            <person name="Aubin-Horth N."/>
        </authorList>
    </citation>
    <scope>NUCLEOTIDE SEQUENCE</scope>
</reference>
<evidence type="ECO:0000256" key="2">
    <source>
        <dbReference type="ARBA" id="ARBA00022553"/>
    </source>
</evidence>
<keyword evidence="2" id="KW-0597">Phosphoprotein</keyword>
<keyword evidence="5" id="KW-0445">Lipid transport</keyword>
<evidence type="ECO:0000256" key="5">
    <source>
        <dbReference type="RuleBase" id="RU003845"/>
    </source>
</evidence>
<accession>A0A0X3NIW3</accession>
<name>A0A0X3NIW3_SCHSO</name>
<dbReference type="PANTHER" id="PTHR10972:SF205">
    <property type="entry name" value="OXYSTEROL-BINDING PROTEIN 1"/>
    <property type="match status" value="1"/>
</dbReference>
<dbReference type="InterPro" id="IPR018494">
    <property type="entry name" value="Oxysterol-bd_CS"/>
</dbReference>
<dbReference type="GO" id="GO:0097038">
    <property type="term" value="C:perinuclear endoplasmic reticulum"/>
    <property type="evidence" value="ECO:0007669"/>
    <property type="project" value="TreeGrafter"/>
</dbReference>
<dbReference type="GO" id="GO:0120009">
    <property type="term" value="P:intermembrane lipid transfer"/>
    <property type="evidence" value="ECO:0007669"/>
    <property type="project" value="UniProtKB-ARBA"/>
</dbReference>
<dbReference type="GO" id="GO:0032934">
    <property type="term" value="F:sterol binding"/>
    <property type="evidence" value="ECO:0007669"/>
    <property type="project" value="TreeGrafter"/>
</dbReference>
<gene>
    <name evidence="8" type="primary">OSBP2</name>
    <name evidence="8" type="ORF">TR160890</name>
</gene>
<dbReference type="FunFam" id="2.40.160.120:FF:000001">
    <property type="entry name" value="Oxysterol-binding protein"/>
    <property type="match status" value="1"/>
</dbReference>
<sequence>MKLSKKKWVAALTIGKAKALALGKNDEDSDGWTEEDDSESDWHLSRLAREDGPRLIEQALVHFDARISDLQHYQETLKRKSDDLQKSVSELEAATEPSEIIEHFSNVKDRIAVYRVASMAMVNSCADFLAYARVQSKRWHRCFTAQADRRGRLEQLVEDLAKQLRQLETQVRQKNSYAGFTFPGAIPGQAVPVSSCQRLEAARNKTEVGGAKGEPARGGTLTLKTRTSRVSGDEAGAGIVSSDDEDFFDAEEVGSQFDVTLPVFASPTKEKAHDAAAASVGEEGAPSETAIGDSSVPVGTDLAMEYESDVDESEALDEDRESFDELLPDSNQTGQRRFTRTMEARVIQKYGWGKTSSTESPIGGGSAGVHVPVSPPQGGKIVPIRKPIRRRTTIPPKPNISLNLWSILKNCIGKELTKIAMPVNFSEPLSMLQRLTENFEYYDCLDRAVACSDPFEQLACVAAFTVSSYACTAVRVNKPFNPLLSETYECDRTDDMGWRSLAEQVSHHPPVAALHCESDAWYTWFDFSMSTKFRGKYLQIEPIGTCHLVLRRTGHHFTWNKIPLTVHNIIVGKLWIDNAGIIDVTNHTTGDQCRLTIKPYSYFTSEPPHRVTGAVSDSKGNVHGIINGTWDEYIEYAPVVSSFRGDGRKPVLETGPARQLWRVRPLPPDAEKMYNFTQLAIELNDPAESDDVCPTDTRLRPDQRLMEQGRWDEANLEKVRLEEKQRARRRQMALESLSLLDPATSQRSGDVQSASGIPPNVQDIIDRAYEPIWFERVVDKDTKQEMMKFKGTYWDCKARKDWSMCPDIY</sequence>
<dbReference type="EMBL" id="GEEE01023321">
    <property type="protein sequence ID" value="JAP39904.1"/>
    <property type="molecule type" value="Transcribed_RNA"/>
</dbReference>
<dbReference type="GO" id="GO:0005829">
    <property type="term" value="C:cytosol"/>
    <property type="evidence" value="ECO:0007669"/>
    <property type="project" value="TreeGrafter"/>
</dbReference>
<comment type="similarity">
    <text evidence="1 4">Belongs to the OSBP family.</text>
</comment>
<dbReference type="InterPro" id="IPR000648">
    <property type="entry name" value="Oxysterol-bd"/>
</dbReference>
<feature type="region of interest" description="Disordered" evidence="7">
    <location>
        <begin position="355"/>
        <end position="382"/>
    </location>
</feature>